<dbReference type="InterPro" id="IPR052550">
    <property type="entry name" value="Pyrimidine_5'-ntase_YjjG"/>
</dbReference>
<name>A0A7W5H2I4_9PORP</name>
<dbReference type="NCBIfam" id="TIGR01549">
    <property type="entry name" value="HAD-SF-IA-v1"/>
    <property type="match status" value="1"/>
</dbReference>
<dbReference type="Gene3D" id="3.40.50.1000">
    <property type="entry name" value="HAD superfamily/HAD-like"/>
    <property type="match status" value="1"/>
</dbReference>
<keyword evidence="2" id="KW-1185">Reference proteome</keyword>
<accession>A0A7W5H2I4</accession>
<dbReference type="Gene3D" id="1.10.150.240">
    <property type="entry name" value="Putative phosphatase, domain 2"/>
    <property type="match status" value="1"/>
</dbReference>
<sequence>MSRYKYLLFDLDDTLWNFRENSKAALQNIFDEYDLKRYYASFGDYFDRYEEHNRMLWRLYGNQQITKTFLNIERFLAPLRPFGILDTALAGEMGTAYLDRCAEKTLKMPHAIETLEHLKSQYDLSIISNGFSEVQFKKMNRSGLSSFFSHVFLSETIGHHKPDPAFFSKVLQTLRAAKSECLVIGDNYTVDIEGAMNSGLDQAYYVPEDQALNDSELPIKPTYIIRDLAELITLLA</sequence>
<dbReference type="SFLD" id="SFLDS00003">
    <property type="entry name" value="Haloacid_Dehalogenase"/>
    <property type="match status" value="1"/>
</dbReference>
<organism evidence="1 2">
    <name type="scientific">Microbacter margulisiae</name>
    <dbReference type="NCBI Taxonomy" id="1350067"/>
    <lineage>
        <taxon>Bacteria</taxon>
        <taxon>Pseudomonadati</taxon>
        <taxon>Bacteroidota</taxon>
        <taxon>Bacteroidia</taxon>
        <taxon>Bacteroidales</taxon>
        <taxon>Porphyromonadaceae</taxon>
        <taxon>Microbacter</taxon>
    </lineage>
</organism>
<dbReference type="SFLD" id="SFLDG01135">
    <property type="entry name" value="C1.5.6:_HAD__Beta-PGM__Phospha"/>
    <property type="match status" value="1"/>
</dbReference>
<dbReference type="InterPro" id="IPR006439">
    <property type="entry name" value="HAD-SF_hydro_IA"/>
</dbReference>
<dbReference type="InterPro" id="IPR036412">
    <property type="entry name" value="HAD-like_sf"/>
</dbReference>
<dbReference type="Pfam" id="PF13419">
    <property type="entry name" value="HAD_2"/>
    <property type="match status" value="1"/>
</dbReference>
<dbReference type="InterPro" id="IPR041492">
    <property type="entry name" value="HAD_2"/>
</dbReference>
<dbReference type="PANTHER" id="PTHR47478:SF1">
    <property type="entry name" value="PYRIMIDINE 5'-NUCLEOTIDASE YJJG"/>
    <property type="match status" value="1"/>
</dbReference>
<comment type="caution">
    <text evidence="1">The sequence shown here is derived from an EMBL/GenBank/DDBJ whole genome shotgun (WGS) entry which is preliminary data.</text>
</comment>
<dbReference type="RefSeq" id="WP_183413608.1">
    <property type="nucleotide sequence ID" value="NZ_JACHYB010000002.1"/>
</dbReference>
<dbReference type="EMBL" id="JACHYB010000002">
    <property type="protein sequence ID" value="MBB3187775.1"/>
    <property type="molecule type" value="Genomic_DNA"/>
</dbReference>
<dbReference type="SFLD" id="SFLDG01129">
    <property type="entry name" value="C1.5:_HAD__Beta-PGM__Phosphata"/>
    <property type="match status" value="1"/>
</dbReference>
<proteinExistence type="predicted"/>
<protein>
    <submittedName>
        <fullName evidence="1">Putative hydrolase of the HAD superfamily</fullName>
    </submittedName>
</protein>
<dbReference type="GO" id="GO:0008253">
    <property type="term" value="F:5'-nucleotidase activity"/>
    <property type="evidence" value="ECO:0007669"/>
    <property type="project" value="InterPro"/>
</dbReference>
<evidence type="ECO:0000313" key="1">
    <source>
        <dbReference type="EMBL" id="MBB3187775.1"/>
    </source>
</evidence>
<dbReference type="InterPro" id="IPR023198">
    <property type="entry name" value="PGP-like_dom2"/>
</dbReference>
<dbReference type="InterPro" id="IPR023214">
    <property type="entry name" value="HAD_sf"/>
</dbReference>
<dbReference type="PANTHER" id="PTHR47478">
    <property type="match status" value="1"/>
</dbReference>
<dbReference type="NCBIfam" id="TIGR02254">
    <property type="entry name" value="YjjG_YfnB"/>
    <property type="match status" value="1"/>
</dbReference>
<dbReference type="AlphaFoldDB" id="A0A7W5H2I4"/>
<gene>
    <name evidence="1" type="ORF">FHX64_001973</name>
</gene>
<dbReference type="SUPFAM" id="SSF56784">
    <property type="entry name" value="HAD-like"/>
    <property type="match status" value="1"/>
</dbReference>
<reference evidence="1 2" key="1">
    <citation type="submission" date="2020-08" db="EMBL/GenBank/DDBJ databases">
        <title>Genomic Encyclopedia of Type Strains, Phase IV (KMG-IV): sequencing the most valuable type-strain genomes for metagenomic binning, comparative biology and taxonomic classification.</title>
        <authorList>
            <person name="Goeker M."/>
        </authorList>
    </citation>
    <scope>NUCLEOTIDE SEQUENCE [LARGE SCALE GENOMIC DNA]</scope>
    <source>
        <strain evidence="1 2">DSM 27471</strain>
    </source>
</reference>
<dbReference type="InterPro" id="IPR011951">
    <property type="entry name" value="HAD-SF_hydro_IA_YjjG/PynA"/>
</dbReference>
<keyword evidence="1" id="KW-0378">Hydrolase</keyword>
<evidence type="ECO:0000313" key="2">
    <source>
        <dbReference type="Proteomes" id="UP000544222"/>
    </source>
</evidence>
<dbReference type="PRINTS" id="PR00413">
    <property type="entry name" value="HADHALOGNASE"/>
</dbReference>
<dbReference type="Proteomes" id="UP000544222">
    <property type="component" value="Unassembled WGS sequence"/>
</dbReference>